<dbReference type="PANTHER" id="PTHR15377:SF3">
    <property type="entry name" value="WW DOMAIN-CONTAINING PROTEIN"/>
    <property type="match status" value="1"/>
</dbReference>
<dbReference type="Gene3D" id="1.10.10.440">
    <property type="entry name" value="FF domain"/>
    <property type="match status" value="1"/>
</dbReference>
<dbReference type="GO" id="GO:0070063">
    <property type="term" value="F:RNA polymerase binding"/>
    <property type="evidence" value="ECO:0007669"/>
    <property type="project" value="InterPro"/>
</dbReference>
<protein>
    <submittedName>
        <fullName evidence="3">FF domain</fullName>
    </submittedName>
</protein>
<dbReference type="STRING" id="70448.A0A096PA76"/>
<dbReference type="InterPro" id="IPR036517">
    <property type="entry name" value="FF_domain_sf"/>
</dbReference>
<dbReference type="InParanoid" id="A0A096PA76"/>
<dbReference type="GeneID" id="34946445"/>
<reference evidence="4" key="1">
    <citation type="journal article" date="2006" name="Proc. Natl. Acad. Sci. U.S.A.">
        <title>Genome analysis of the smallest free-living eukaryote Ostreococcus tauri unveils many unique features.</title>
        <authorList>
            <person name="Derelle E."/>
            <person name="Ferraz C."/>
            <person name="Rombauts S."/>
            <person name="Rouze P."/>
            <person name="Worden A.Z."/>
            <person name="Robbens S."/>
            <person name="Partensky F."/>
            <person name="Degroeve S."/>
            <person name="Echeynie S."/>
            <person name="Cooke R."/>
            <person name="Saeys Y."/>
            <person name="Wuyts J."/>
            <person name="Jabbari K."/>
            <person name="Bowler C."/>
            <person name="Panaud O."/>
            <person name="Piegu B."/>
            <person name="Ball S.G."/>
            <person name="Ral J.-P."/>
            <person name="Bouget F.-Y."/>
            <person name="Piganeau G."/>
            <person name="De Baets B."/>
            <person name="Picard A."/>
            <person name="Delseny M."/>
            <person name="Demaille J."/>
            <person name="Van de Peer Y."/>
            <person name="Moreau H."/>
        </authorList>
    </citation>
    <scope>NUCLEOTIDE SEQUENCE [LARGE SCALE GENOMIC DNA]</scope>
    <source>
        <strain evidence="4">OTTH 0595 / CCAP 157/2 / RCC745</strain>
    </source>
</reference>
<evidence type="ECO:0000256" key="1">
    <source>
        <dbReference type="ARBA" id="ARBA00022737"/>
    </source>
</evidence>
<sequence length="317" mass="35661">MSRASDDVCVDPDAYVSSDEDGTSARTRGAWTRDARRVAGEDVDARRGTIARFEALLEETFPNGAIASVRWDRVVMKTQRDARFGMVGTHAERRAAFEAYARRRRDDMANARAPNARVKRRRDPEAEARALRAREAEAMRSTREAERVSARRKDALFADAADAAFSAMCAERVKTYTRSYEESFDRDLAGDPLGRDDVSKLRGGESRARELYAEHVARVERTLKTEFEKLARKMIDIKVVEAVSDDSALTEAQDDGHATIDSVFDGAISYRRAAEEDFELIDHVLFAFVSDEDKVKIWNACSVEILKRHGVKIKSGE</sequence>
<dbReference type="SUPFAM" id="SSF81698">
    <property type="entry name" value="FF domain"/>
    <property type="match status" value="1"/>
</dbReference>
<gene>
    <name evidence="3" type="ORF">OT_ostta15g02280</name>
</gene>
<accession>A0A096PA76</accession>
<dbReference type="OrthoDB" id="10552237at2759"/>
<keyword evidence="1" id="KW-0677">Repeat</keyword>
<reference evidence="3 4" key="2">
    <citation type="journal article" date="2014" name="BMC Genomics">
        <title>An improved genome of the model marine alga Ostreococcus tauri unfolds by assessing Illumina de novo assemblies.</title>
        <authorList>
            <person name="Blanc-Mathieu R."/>
            <person name="Verhelst B."/>
            <person name="Derelle E."/>
            <person name="Rombauts S."/>
            <person name="Bouget F.Y."/>
            <person name="Carre I."/>
            <person name="Chateau A."/>
            <person name="Eyre-Walker A."/>
            <person name="Grimsley N."/>
            <person name="Moreau H."/>
            <person name="Piegu B."/>
            <person name="Rivals E."/>
            <person name="Schackwitz W."/>
            <person name="Van de Peer Y."/>
            <person name="Piganeau G."/>
        </authorList>
    </citation>
    <scope>NUCLEOTIDE SEQUENCE [LARGE SCALE GENOMIC DNA]</scope>
    <source>
        <strain evidence="4">OTTH 0595 / CCAP 157/2 / RCC745</strain>
    </source>
</reference>
<evidence type="ECO:0000256" key="2">
    <source>
        <dbReference type="SAM" id="MobiDB-lite"/>
    </source>
</evidence>
<dbReference type="RefSeq" id="XP_022841193.1">
    <property type="nucleotide sequence ID" value="XM_022982439.1"/>
</dbReference>
<organism evidence="3 4">
    <name type="scientific">Ostreococcus tauri</name>
    <name type="common">Marine green alga</name>
    <dbReference type="NCBI Taxonomy" id="70448"/>
    <lineage>
        <taxon>Eukaryota</taxon>
        <taxon>Viridiplantae</taxon>
        <taxon>Chlorophyta</taxon>
        <taxon>Mamiellophyceae</taxon>
        <taxon>Mamiellales</taxon>
        <taxon>Bathycoccaceae</taxon>
        <taxon>Ostreococcus</taxon>
    </lineage>
</organism>
<dbReference type="InterPro" id="IPR045148">
    <property type="entry name" value="TCRG1-like"/>
</dbReference>
<dbReference type="GO" id="GO:0003712">
    <property type="term" value="F:transcription coregulator activity"/>
    <property type="evidence" value="ECO:0007669"/>
    <property type="project" value="TreeGrafter"/>
</dbReference>
<dbReference type="PANTHER" id="PTHR15377">
    <property type="entry name" value="TRANSCRIPTION ELONGATION REGULATOR 1"/>
    <property type="match status" value="1"/>
</dbReference>
<evidence type="ECO:0000313" key="4">
    <source>
        <dbReference type="Proteomes" id="UP000009170"/>
    </source>
</evidence>
<feature type="region of interest" description="Disordered" evidence="2">
    <location>
        <begin position="1"/>
        <end position="28"/>
    </location>
</feature>
<keyword evidence="4" id="KW-1185">Reference proteome</keyword>
<dbReference type="EMBL" id="CAID01000015">
    <property type="protein sequence ID" value="CEG01832.1"/>
    <property type="molecule type" value="Genomic_DNA"/>
</dbReference>
<dbReference type="Proteomes" id="UP000009170">
    <property type="component" value="Unassembled WGS sequence"/>
</dbReference>
<dbReference type="KEGG" id="ota:OT_ostta15g02280"/>
<comment type="caution">
    <text evidence="3">The sequence shown here is derived from an EMBL/GenBank/DDBJ whole genome shotgun (WGS) entry which is preliminary data.</text>
</comment>
<proteinExistence type="predicted"/>
<evidence type="ECO:0000313" key="3">
    <source>
        <dbReference type="EMBL" id="CEG01832.1"/>
    </source>
</evidence>
<dbReference type="AlphaFoldDB" id="A0A096PA76"/>
<dbReference type="GO" id="GO:0005634">
    <property type="term" value="C:nucleus"/>
    <property type="evidence" value="ECO:0007669"/>
    <property type="project" value="TreeGrafter"/>
</dbReference>
<name>A0A096PA76_OSTTA</name>